<gene>
    <name evidence="1" type="ORF">Sangu_1634900</name>
</gene>
<sequence>MMSIITESGLALVDSWKHKVESEAGGVVEIGVDQCIPGLSCLPTKRNRQIWALDKQISALILKVVKERQQAGREKDLLQTLLEGAKSSYSTSAAIDSISSSLITAETSIQLDSRLLLCRLLGVSCCWLRTRNGKRASEMRLRKFVRVESQKQRCFAR</sequence>
<organism evidence="1">
    <name type="scientific">Sesamum angustifolium</name>
    <dbReference type="NCBI Taxonomy" id="2727405"/>
    <lineage>
        <taxon>Eukaryota</taxon>
        <taxon>Viridiplantae</taxon>
        <taxon>Streptophyta</taxon>
        <taxon>Embryophyta</taxon>
        <taxon>Tracheophyta</taxon>
        <taxon>Spermatophyta</taxon>
        <taxon>Magnoliopsida</taxon>
        <taxon>eudicotyledons</taxon>
        <taxon>Gunneridae</taxon>
        <taxon>Pentapetalae</taxon>
        <taxon>asterids</taxon>
        <taxon>lamiids</taxon>
        <taxon>Lamiales</taxon>
        <taxon>Pedaliaceae</taxon>
        <taxon>Sesamum</taxon>
    </lineage>
</organism>
<dbReference type="AlphaFoldDB" id="A0AAW2MJE7"/>
<evidence type="ECO:0000313" key="1">
    <source>
        <dbReference type="EMBL" id="KAL0330894.1"/>
    </source>
</evidence>
<reference evidence="1" key="1">
    <citation type="submission" date="2020-06" db="EMBL/GenBank/DDBJ databases">
        <authorList>
            <person name="Li T."/>
            <person name="Hu X."/>
            <person name="Zhang T."/>
            <person name="Song X."/>
            <person name="Zhang H."/>
            <person name="Dai N."/>
            <person name="Sheng W."/>
            <person name="Hou X."/>
            <person name="Wei L."/>
        </authorList>
    </citation>
    <scope>NUCLEOTIDE SEQUENCE</scope>
    <source>
        <strain evidence="1">G01</strain>
        <tissue evidence="1">Leaf</tissue>
    </source>
</reference>
<proteinExistence type="predicted"/>
<comment type="caution">
    <text evidence="1">The sequence shown here is derived from an EMBL/GenBank/DDBJ whole genome shotgun (WGS) entry which is preliminary data.</text>
</comment>
<dbReference type="EMBL" id="JACGWK010000010">
    <property type="protein sequence ID" value="KAL0330894.1"/>
    <property type="molecule type" value="Genomic_DNA"/>
</dbReference>
<dbReference type="Gene3D" id="1.20.120.990">
    <property type="entry name" value="Glycosyltransferase family 88, C-terminal domain"/>
    <property type="match status" value="1"/>
</dbReference>
<accession>A0AAW2MJE7</accession>
<name>A0AAW2MJE7_9LAMI</name>
<reference evidence="1" key="2">
    <citation type="journal article" date="2024" name="Plant">
        <title>Genomic evolution and insights into agronomic trait innovations of Sesamum species.</title>
        <authorList>
            <person name="Miao H."/>
            <person name="Wang L."/>
            <person name="Qu L."/>
            <person name="Liu H."/>
            <person name="Sun Y."/>
            <person name="Le M."/>
            <person name="Wang Q."/>
            <person name="Wei S."/>
            <person name="Zheng Y."/>
            <person name="Lin W."/>
            <person name="Duan Y."/>
            <person name="Cao H."/>
            <person name="Xiong S."/>
            <person name="Wang X."/>
            <person name="Wei L."/>
            <person name="Li C."/>
            <person name="Ma Q."/>
            <person name="Ju M."/>
            <person name="Zhao R."/>
            <person name="Li G."/>
            <person name="Mu C."/>
            <person name="Tian Q."/>
            <person name="Mei H."/>
            <person name="Zhang T."/>
            <person name="Gao T."/>
            <person name="Zhang H."/>
        </authorList>
    </citation>
    <scope>NUCLEOTIDE SEQUENCE</scope>
    <source>
        <strain evidence="1">G01</strain>
    </source>
</reference>
<protein>
    <submittedName>
        <fullName evidence="1">Uncharacterized protein</fullName>
    </submittedName>
</protein>